<dbReference type="Gene3D" id="1.10.645.10">
    <property type="entry name" value="Cytochrome-c3 Hydrogenase, chain B"/>
    <property type="match status" value="1"/>
</dbReference>
<keyword evidence="1 5" id="KW-0560">Oxidoreductase</keyword>
<comment type="caution">
    <text evidence="5">The sequence shown here is derived from an EMBL/GenBank/DDBJ whole genome shotgun (WGS) entry which is preliminary data.</text>
</comment>
<dbReference type="EMBL" id="JANUGP010000016">
    <property type="protein sequence ID" value="MCS0603683.1"/>
    <property type="molecule type" value="Genomic_DNA"/>
</dbReference>
<evidence type="ECO:0000256" key="1">
    <source>
        <dbReference type="ARBA" id="ARBA00023002"/>
    </source>
</evidence>
<evidence type="ECO:0000259" key="3">
    <source>
        <dbReference type="Pfam" id="PF00329"/>
    </source>
</evidence>
<accession>A0ABT2B580</accession>
<reference evidence="5 6" key="1">
    <citation type="submission" date="2022-08" db="EMBL/GenBank/DDBJ databases">
        <authorList>
            <person name="Somphong A."/>
            <person name="Phongsopitanun W."/>
        </authorList>
    </citation>
    <scope>NUCLEOTIDE SEQUENCE [LARGE SCALE GENOMIC DNA]</scope>
    <source>
        <strain evidence="5 6">LP11</strain>
    </source>
</reference>
<feature type="domain" description="NADH:ubiquinone oxidoreductase 30kDa subunit" evidence="3">
    <location>
        <begin position="46"/>
        <end position="115"/>
    </location>
</feature>
<dbReference type="InterPro" id="IPR029014">
    <property type="entry name" value="NiFe-Hase_large"/>
</dbReference>
<organism evidence="5 6">
    <name type="scientific">Streptomyces pyxinicus</name>
    <dbReference type="NCBI Taxonomy" id="2970331"/>
    <lineage>
        <taxon>Bacteria</taxon>
        <taxon>Bacillati</taxon>
        <taxon>Actinomycetota</taxon>
        <taxon>Actinomycetes</taxon>
        <taxon>Kitasatosporales</taxon>
        <taxon>Streptomycetaceae</taxon>
        <taxon>Streptomyces</taxon>
    </lineage>
</organism>
<protein>
    <submittedName>
        <fullName evidence="5">NADH-quinone oxidoreductase subunit C</fullName>
        <ecNumber evidence="5">1.6.5.11</ecNumber>
    </submittedName>
</protein>
<proteinExistence type="predicted"/>
<sequence length="508" mass="54337">MTAAQPATAPRLLSPTAWRRALRRHTSGDEPHQARFAGLFGTGGRGGEVRLLAVLFRPDGHDPLVLETALPQDGLSYPSLSPELPAAFWYERVLHDLFGVVPEGHPRLDPLMLPLQDPGRIPLPGTARRPEPLVPDEAAIPRAVTGPGVFTIPHGPVRSGVVESVEYLVETAGEDIPRVQIRVFHKHRGVSKRFEHLTPEDGVLAAERVEGIASVAHALAFGHAVEQCAELAVPWAAGLVRVLYAELERVANHLDVMVKLTDAAGLAVATARFALHKERLLRLTGRLCGSRYGRGVVVPGGVRGLPRLAPAALDGELAALRTAIASDWRAAMNSPSFLDRLRGTGPLAPGIARAHGALGPLGRASGAGADVRYERPYDAYPSLGLGAPPEEAEGDVMARTLVREGEVTQSFHLLRQTVAELRALDGDAPLRTPVPDDLTGHGVGSAEAPQGETLYLLRMERGRVARCVPRSASFHNLVLFHEVFAGDILTDFPFIEASFGLSIAGVSL</sequence>
<dbReference type="SUPFAM" id="SSF56762">
    <property type="entry name" value="HydB/Nqo4-like"/>
    <property type="match status" value="1"/>
</dbReference>
<dbReference type="InterPro" id="IPR052197">
    <property type="entry name" value="ComplexI_49kDa-like"/>
</dbReference>
<dbReference type="GO" id="GO:0016491">
    <property type="term" value="F:oxidoreductase activity"/>
    <property type="evidence" value="ECO:0007669"/>
    <property type="project" value="UniProtKB-KW"/>
</dbReference>
<name>A0ABT2B580_9ACTN</name>
<evidence type="ECO:0000313" key="5">
    <source>
        <dbReference type="EMBL" id="MCS0603683.1"/>
    </source>
</evidence>
<keyword evidence="6" id="KW-1185">Reference proteome</keyword>
<dbReference type="InterPro" id="IPR037232">
    <property type="entry name" value="NADH_quin_OxRdtase_su_C/D-like"/>
</dbReference>
<dbReference type="EC" id="1.6.5.11" evidence="5"/>
<dbReference type="Pfam" id="PF00329">
    <property type="entry name" value="Complex1_30kDa"/>
    <property type="match status" value="1"/>
</dbReference>
<dbReference type="SUPFAM" id="SSF143243">
    <property type="entry name" value="Nqo5-like"/>
    <property type="match status" value="1"/>
</dbReference>
<dbReference type="PANTHER" id="PTHR43485">
    <property type="entry name" value="HYDROGENASE-4 COMPONENT G"/>
    <property type="match status" value="1"/>
</dbReference>
<dbReference type="InterPro" id="IPR001268">
    <property type="entry name" value="NADH_UbQ_OxRdtase_30kDa_su"/>
</dbReference>
<dbReference type="PANTHER" id="PTHR43485:SF1">
    <property type="entry name" value="FORMATE HYDROGENLYASE SUBUNIT 5-RELATED"/>
    <property type="match status" value="1"/>
</dbReference>
<dbReference type="InterPro" id="IPR001135">
    <property type="entry name" value="NADH_Q_OxRdtase_suD"/>
</dbReference>
<evidence type="ECO:0000256" key="2">
    <source>
        <dbReference type="ARBA" id="ARBA00023027"/>
    </source>
</evidence>
<dbReference type="RefSeq" id="WP_258780173.1">
    <property type="nucleotide sequence ID" value="NZ_JANUGP010000016.1"/>
</dbReference>
<gene>
    <name evidence="5" type="ORF">NX794_21050</name>
</gene>
<feature type="domain" description="NADH-quinone oxidoreductase subunit D" evidence="4">
    <location>
        <begin position="276"/>
        <end position="422"/>
    </location>
</feature>
<keyword evidence="2" id="KW-0520">NAD</keyword>
<dbReference type="Pfam" id="PF00346">
    <property type="entry name" value="Complex1_49kDa"/>
    <property type="match status" value="1"/>
</dbReference>
<dbReference type="Proteomes" id="UP001205612">
    <property type="component" value="Unassembled WGS sequence"/>
</dbReference>
<evidence type="ECO:0000313" key="6">
    <source>
        <dbReference type="Proteomes" id="UP001205612"/>
    </source>
</evidence>
<evidence type="ECO:0000259" key="4">
    <source>
        <dbReference type="Pfam" id="PF00346"/>
    </source>
</evidence>
<dbReference type="Gene3D" id="3.30.460.80">
    <property type="entry name" value="NADH:ubiquinone oxidoreductase, 30kDa subunit"/>
    <property type="match status" value="1"/>
</dbReference>